<comment type="similarity">
    <text evidence="2">Belongs to the glutaredoxin family. CC-type subfamily.</text>
</comment>
<proteinExistence type="inferred from homology"/>
<dbReference type="CDD" id="cd03419">
    <property type="entry name" value="GRX_GRXh_1_2_like"/>
    <property type="match status" value="1"/>
</dbReference>
<reference evidence="6" key="1">
    <citation type="submission" date="2019-09" db="EMBL/GenBank/DDBJ databases">
        <title>Draft genome information of white flower Hibiscus syriacus.</title>
        <authorList>
            <person name="Kim Y.-M."/>
        </authorList>
    </citation>
    <scope>NUCLEOTIDE SEQUENCE [LARGE SCALE GENOMIC DNA]</scope>
    <source>
        <strain evidence="6">YM2019G1</strain>
    </source>
</reference>
<evidence type="ECO:0000313" key="7">
    <source>
        <dbReference type="Proteomes" id="UP000436088"/>
    </source>
</evidence>
<comment type="caution">
    <text evidence="6">The sequence shown here is derived from an EMBL/GenBank/DDBJ whole genome shotgun (WGS) entry which is preliminary data.</text>
</comment>
<dbReference type="InterPro" id="IPR011905">
    <property type="entry name" value="GlrX-like_pln_2"/>
</dbReference>
<feature type="domain" description="Glutaredoxin" evidence="5">
    <location>
        <begin position="13"/>
        <end position="74"/>
    </location>
</feature>
<dbReference type="PROSITE" id="PS51354">
    <property type="entry name" value="GLUTAREDOXIN_2"/>
    <property type="match status" value="1"/>
</dbReference>
<evidence type="ECO:0000256" key="2">
    <source>
        <dbReference type="ARBA" id="ARBA00007568"/>
    </source>
</evidence>
<gene>
    <name evidence="6" type="ORF">F3Y22_tig00111582pilonHSYRG01018</name>
</gene>
<dbReference type="Pfam" id="PF00462">
    <property type="entry name" value="Glutaredoxin"/>
    <property type="match status" value="1"/>
</dbReference>
<dbReference type="AlphaFoldDB" id="A0A6A2XMG8"/>
<evidence type="ECO:0000259" key="5">
    <source>
        <dbReference type="Pfam" id="PF00462"/>
    </source>
</evidence>
<evidence type="ECO:0000256" key="3">
    <source>
        <dbReference type="ARBA" id="ARBA00022490"/>
    </source>
</evidence>
<accession>A0A6A2XMG8</accession>
<keyword evidence="3" id="KW-0963">Cytoplasm</keyword>
<dbReference type="SUPFAM" id="SSF52833">
    <property type="entry name" value="Thioredoxin-like"/>
    <property type="match status" value="1"/>
</dbReference>
<dbReference type="OrthoDB" id="418495at2759"/>
<dbReference type="Gene3D" id="3.40.30.10">
    <property type="entry name" value="Glutaredoxin"/>
    <property type="match status" value="1"/>
</dbReference>
<dbReference type="EMBL" id="VEPZ02001375">
    <property type="protein sequence ID" value="KAE8676758.1"/>
    <property type="molecule type" value="Genomic_DNA"/>
</dbReference>
<dbReference type="Proteomes" id="UP000436088">
    <property type="component" value="Unassembled WGS sequence"/>
</dbReference>
<dbReference type="InterPro" id="IPR002109">
    <property type="entry name" value="Glutaredoxin"/>
</dbReference>
<dbReference type="PANTHER" id="PTHR10168">
    <property type="entry name" value="GLUTAREDOXIN"/>
    <property type="match status" value="1"/>
</dbReference>
<organism evidence="6 7">
    <name type="scientific">Hibiscus syriacus</name>
    <name type="common">Rose of Sharon</name>
    <dbReference type="NCBI Taxonomy" id="106335"/>
    <lineage>
        <taxon>Eukaryota</taxon>
        <taxon>Viridiplantae</taxon>
        <taxon>Streptophyta</taxon>
        <taxon>Embryophyta</taxon>
        <taxon>Tracheophyta</taxon>
        <taxon>Spermatophyta</taxon>
        <taxon>Magnoliopsida</taxon>
        <taxon>eudicotyledons</taxon>
        <taxon>Gunneridae</taxon>
        <taxon>Pentapetalae</taxon>
        <taxon>rosids</taxon>
        <taxon>malvids</taxon>
        <taxon>Malvales</taxon>
        <taxon>Malvaceae</taxon>
        <taxon>Malvoideae</taxon>
        <taxon>Hibiscus</taxon>
    </lineage>
</organism>
<protein>
    <submittedName>
        <fullName evidence="6">Glutaredoxin-C1</fullName>
    </submittedName>
</protein>
<sequence length="101" mass="11168">MDKVMRLASESGVVLFSKSSCCQCYTVRILFQDLGVTPTVNEIDQDPEGREMERALMRLGCNTLVPMIFIGGKLLGSTNEVMSLHLSGGLIPLLRPYQALY</sequence>
<evidence type="ECO:0000256" key="4">
    <source>
        <dbReference type="ARBA" id="ARBA00023284"/>
    </source>
</evidence>
<dbReference type="GO" id="GO:0005737">
    <property type="term" value="C:cytoplasm"/>
    <property type="evidence" value="ECO:0007669"/>
    <property type="project" value="UniProtKB-SubCell"/>
</dbReference>
<dbReference type="InterPro" id="IPR036249">
    <property type="entry name" value="Thioredoxin-like_sf"/>
</dbReference>
<evidence type="ECO:0000256" key="1">
    <source>
        <dbReference type="ARBA" id="ARBA00004496"/>
    </source>
</evidence>
<keyword evidence="4" id="KW-0676">Redox-active center</keyword>
<keyword evidence="7" id="KW-1185">Reference proteome</keyword>
<evidence type="ECO:0000313" key="6">
    <source>
        <dbReference type="EMBL" id="KAE8676758.1"/>
    </source>
</evidence>
<comment type="subcellular location">
    <subcellularLocation>
        <location evidence="1">Cytoplasm</location>
    </subcellularLocation>
</comment>
<dbReference type="NCBIfam" id="TIGR02189">
    <property type="entry name" value="GlrX-like_plant"/>
    <property type="match status" value="1"/>
</dbReference>
<dbReference type="FunFam" id="3.40.30.10:FF:000028">
    <property type="entry name" value="Glutaredoxin family protein"/>
    <property type="match status" value="1"/>
</dbReference>
<name>A0A6A2XMG8_HIBSY</name>